<keyword evidence="1" id="KW-1133">Transmembrane helix</keyword>
<dbReference type="EMBL" id="NPDN01000002">
    <property type="protein sequence ID" value="PJZ26713.1"/>
    <property type="molecule type" value="Genomic_DNA"/>
</dbReference>
<accession>A0A2M9XGB2</accession>
<reference evidence="2 3" key="1">
    <citation type="submission" date="2017-07" db="EMBL/GenBank/DDBJ databases">
        <title>Leptospira spp. isolated from tropical soils.</title>
        <authorList>
            <person name="Thibeaux R."/>
            <person name="Iraola G."/>
            <person name="Ferres I."/>
            <person name="Bierque E."/>
            <person name="Girault D."/>
            <person name="Soupe-Gilbert M.-E."/>
            <person name="Picardeau M."/>
            <person name="Goarant C."/>
        </authorList>
    </citation>
    <scope>NUCLEOTIDE SEQUENCE [LARGE SCALE GENOMIC DNA]</scope>
    <source>
        <strain evidence="2 3">MCA1-C-A1</strain>
    </source>
</reference>
<proteinExistence type="predicted"/>
<keyword evidence="3" id="KW-1185">Reference proteome</keyword>
<sequence>MSSEILKDKDFYFYPVRKPKFEFSENGTSKHWMNGSAYKTHILNTWTLFFPDGERFFIRSIQKFLPSIKDPRVLRNAKAFMGQEAQHAGEHKKTWKILEDQGFKIKAFTDFVNSFFVNFVERVMPAKSCLAATAGAEHYTSLVATIGLQIKALDQAESEMKRLWEWHAAEEIEHKSAAYDVFLDVSGNYFRRMVTFLGVTIVFWAATFIGAEILLWQEGLTFKWKTRKDAFRFIFIDEKVFFHALGAFFRYLRPNFHPDQEDNLELSKAIFESPEHIYNSLDHSAQAIEARN</sequence>
<evidence type="ECO:0000313" key="2">
    <source>
        <dbReference type="EMBL" id="PJZ26713.1"/>
    </source>
</evidence>
<dbReference type="PANTHER" id="PTHR39456">
    <property type="entry name" value="METAL-DEPENDENT HYDROLASE"/>
    <property type="match status" value="1"/>
</dbReference>
<dbReference type="RefSeq" id="WP_100705529.1">
    <property type="nucleotide sequence ID" value="NZ_NPDL01000002.1"/>
</dbReference>
<name>A0A2M9XGB2_9LEPT</name>
<dbReference type="InterPro" id="IPR016516">
    <property type="entry name" value="UCP07580"/>
</dbReference>
<organism evidence="2 3">
    <name type="scientific">Leptospira hartskeerlii</name>
    <dbReference type="NCBI Taxonomy" id="2023177"/>
    <lineage>
        <taxon>Bacteria</taxon>
        <taxon>Pseudomonadati</taxon>
        <taxon>Spirochaetota</taxon>
        <taxon>Spirochaetia</taxon>
        <taxon>Leptospirales</taxon>
        <taxon>Leptospiraceae</taxon>
        <taxon>Leptospira</taxon>
    </lineage>
</organism>
<protein>
    <submittedName>
        <fullName evidence="2">Metal-dependent hydrolase</fullName>
    </submittedName>
</protein>
<dbReference type="GO" id="GO:0016787">
    <property type="term" value="F:hydrolase activity"/>
    <property type="evidence" value="ECO:0007669"/>
    <property type="project" value="UniProtKB-KW"/>
</dbReference>
<evidence type="ECO:0000313" key="3">
    <source>
        <dbReference type="Proteomes" id="UP000232196"/>
    </source>
</evidence>
<dbReference type="OrthoDB" id="339112at2"/>
<dbReference type="PANTHER" id="PTHR39456:SF1">
    <property type="entry name" value="METAL-DEPENDENT HYDROLASE"/>
    <property type="match status" value="1"/>
</dbReference>
<dbReference type="AlphaFoldDB" id="A0A2M9XGB2"/>
<gene>
    <name evidence="2" type="ORF">CH357_04270</name>
</gene>
<comment type="caution">
    <text evidence="2">The sequence shown here is derived from an EMBL/GenBank/DDBJ whole genome shotgun (WGS) entry which is preliminary data.</text>
</comment>
<feature type="transmembrane region" description="Helical" evidence="1">
    <location>
        <begin position="193"/>
        <end position="215"/>
    </location>
</feature>
<dbReference type="PIRSF" id="PIRSF007580">
    <property type="entry name" value="UCP07580"/>
    <property type="match status" value="1"/>
</dbReference>
<keyword evidence="1" id="KW-0812">Transmembrane</keyword>
<dbReference type="Proteomes" id="UP000232196">
    <property type="component" value="Unassembled WGS sequence"/>
</dbReference>
<dbReference type="Pfam" id="PF10118">
    <property type="entry name" value="Metal_hydrol"/>
    <property type="match status" value="1"/>
</dbReference>
<evidence type="ECO:0000256" key="1">
    <source>
        <dbReference type="SAM" id="Phobius"/>
    </source>
</evidence>
<keyword evidence="2" id="KW-0378">Hydrolase</keyword>
<keyword evidence="1" id="KW-0472">Membrane</keyword>